<dbReference type="InterPro" id="IPR012337">
    <property type="entry name" value="RNaseH-like_sf"/>
</dbReference>
<evidence type="ECO:0000313" key="8">
    <source>
        <dbReference type="EMBL" id="CAI6343007.1"/>
    </source>
</evidence>
<comment type="caution">
    <text evidence="8">The sequence shown here is derived from an EMBL/GenBank/DDBJ whole genome shotgun (WGS) entry which is preliminary data.</text>
</comment>
<dbReference type="Pfam" id="PF18701">
    <property type="entry name" value="DUF5641"/>
    <property type="match status" value="1"/>
</dbReference>
<dbReference type="GO" id="GO:0003676">
    <property type="term" value="F:nucleic acid binding"/>
    <property type="evidence" value="ECO:0007669"/>
    <property type="project" value="InterPro"/>
</dbReference>
<evidence type="ECO:0000256" key="3">
    <source>
        <dbReference type="ARBA" id="ARBA00022722"/>
    </source>
</evidence>
<dbReference type="Gene3D" id="2.40.70.10">
    <property type="entry name" value="Acid Proteases"/>
    <property type="match status" value="1"/>
</dbReference>
<evidence type="ECO:0000256" key="5">
    <source>
        <dbReference type="ARBA" id="ARBA00022801"/>
    </source>
</evidence>
<dbReference type="InterPro" id="IPR043502">
    <property type="entry name" value="DNA/RNA_pol_sf"/>
</dbReference>
<dbReference type="PANTHER" id="PTHR47331:SF5">
    <property type="entry name" value="RIBONUCLEASE H"/>
    <property type="match status" value="1"/>
</dbReference>
<dbReference type="GO" id="GO:0004190">
    <property type="term" value="F:aspartic-type endopeptidase activity"/>
    <property type="evidence" value="ECO:0007669"/>
    <property type="project" value="InterPro"/>
</dbReference>
<keyword evidence="2" id="KW-0548">Nucleotidyltransferase</keyword>
<dbReference type="InterPro" id="IPR001584">
    <property type="entry name" value="Integrase_cat-core"/>
</dbReference>
<feature type="domain" description="Integrase catalytic" evidence="7">
    <location>
        <begin position="1416"/>
        <end position="1606"/>
    </location>
</feature>
<dbReference type="InterPro" id="IPR021109">
    <property type="entry name" value="Peptidase_aspartic_dom_sf"/>
</dbReference>
<dbReference type="Pfam" id="PF05380">
    <property type="entry name" value="Peptidase_A17"/>
    <property type="match status" value="1"/>
</dbReference>
<keyword evidence="3" id="KW-0540">Nuclease</keyword>
<dbReference type="InterPro" id="IPR036397">
    <property type="entry name" value="RNaseH_sf"/>
</dbReference>
<dbReference type="GO" id="GO:0003964">
    <property type="term" value="F:RNA-directed DNA polymerase activity"/>
    <property type="evidence" value="ECO:0007669"/>
    <property type="project" value="UniProtKB-KW"/>
</dbReference>
<evidence type="ECO:0000259" key="7">
    <source>
        <dbReference type="PROSITE" id="PS50994"/>
    </source>
</evidence>
<keyword evidence="6" id="KW-0695">RNA-directed DNA polymerase</keyword>
<dbReference type="Pfam" id="PF03564">
    <property type="entry name" value="DUF1759"/>
    <property type="match status" value="1"/>
</dbReference>
<sequence>MAKVAKTQIQSMITALNEINIFVRDYTTEHNTKTQLMVQLEEISTMADKFEDCQAIVEEEDQTKPQKEWIEERSFFRKLLRGVKVSLLELIEKYEATSNSVTAPSYSEISRSKKFNMLRLPTLKTPSFNGDWQQWTAFIDEFNTMFHNNEDVPIILKFHYLKTCVEGPAREVIQNFKTTEDNYQVAYDVLKLRYENKSAIIQSHMRSLLNTPKVMSASASELQRLHYHISSNINALTALQQPVDQWDAWLVTLMCTRLDSVTVAEWQLKQDTKELPKYKDLELFLSNRITAYEAGDIAMISCSDDANKTNVTNKPRSKKVFLTNTNNNQHNMGKTFASPRCNHCAGPHRIPNCEKFEAMSIKERQDLVEKNRLCFNCLYYGHRVDKCRFPPCSKCGKRHHEKLHTDGASVDQPSTELERVVTLAKVLTSQHNISIGPNSTNNRIILATAVVCITDIKGMPQLCRAVIDSGAEISLITAACAERLQLPLKSSACPISGIGMTHSKANSVINAKLSSRINSCYCTKLQFHVLSSITNKMPSQYFDVSSLEIPDSIKTQLADPHFNIPGQIDVLLGAEVSYSIFSGQRYPLSDCAILHRTTLGWVLAGKTFLSSAHVNNESPSHHPNINSALALLSTKSETLRQEEAEVERHFLRTVCRDENGRFVVRLPLRQPIDELGDSRCMAVQRLFNVEKRLAKDPYLATEYRKFMAEYLALGHMEVVPENETEFKSYYLPHHAIIKSNSLTTKVRVVFDGSAPSKSGVSLNDILSRGPATQPELFSILLRFRVHKYVLTGDVEKMYRQVNVSSSDCNLQRIVYRDSPEDPVVDYRLLTVTYGTKPASFLATKCLSQLANDTSVPSVSRAITEDFYVDDLITGASSIDECFFMYTELCRVLNAAGMPLRKWCSNSPLLLNKIPHTQDDPSYLLRLNDEDTISTLGLTWQPSIDCFRFVFKNWDPPVEMSKRLLLSDISKIFDPLGLLTPVLIKGKIFLQQLWTLKLGWDSPLSTDIVSRWKQFYHQFKELEHIRVPRIVVDIDSPIIELHGFADASQEAYGACVYVRSVAASGSITVSLAVSKSRVAPLKPTTIPRLELSGALLLAELAHNVLLELAKVNIIINSSSIMLWSDSTIVLSWINTSKPLKVFVANRVAQITDLTSPSQWMHVPTSSNPADMITRGIDVQSLSHNQLWWHGPAWLSQDRKCWPACPPLTDDVPETRQVKLVLAAVLPATTLLDQYSDFMRLIRITAWVLRFCSNASIPSNRCDIRKLGPLTVVELSKAKTTWLLHAQRCAFHNELDKLSKNQQLSRQSQLKKLHPFIDTSGLIRVGGRLSQSNLSDSMKFPIVLPSKSRLTRLLFEYEHKRLLHIGPQGLLSHIQGTFWPIRGRIIAKSVVHNCLTCYKTKPTLQTPLMAPLPRARVTMERPFARTGVDFCGPVHIRSGIRRVQSIKGYIAVFVCFVTRAMHLELVSDLTTNAFMAALFRFMARRGQCSHIYSDNGTNFVGAEKELSSYFKVLPGKRSIQEMLSDHGIQWHFIPPAAPHFGGLWEAAVKSAKTHLRKMSGSALLNFEEMATLLCRIEAVLNNRPLTPTSNCPSDYTALTPAHFLVGGNLLLPPEPDCPEVPRNKLQRWKLVCGMAQGFWRRWSTEYLPQLQIRGKWTKPSRKIKIGDLAILKTDNLATMRWNMVRVLDIHPGVDGIVRVVSVRDSNGSITKRPVVKIALLPGSEEEEEEED</sequence>
<dbReference type="PROSITE" id="PS00141">
    <property type="entry name" value="ASP_PROTEASE"/>
    <property type="match status" value="1"/>
</dbReference>
<dbReference type="PANTHER" id="PTHR47331">
    <property type="entry name" value="PHD-TYPE DOMAIN-CONTAINING PROTEIN"/>
    <property type="match status" value="1"/>
</dbReference>
<dbReference type="InterPro" id="IPR040676">
    <property type="entry name" value="DUF5641"/>
</dbReference>
<evidence type="ECO:0000256" key="1">
    <source>
        <dbReference type="ARBA" id="ARBA00022679"/>
    </source>
</evidence>
<dbReference type="Gene3D" id="3.30.420.10">
    <property type="entry name" value="Ribonuclease H-like superfamily/Ribonuclease H"/>
    <property type="match status" value="1"/>
</dbReference>
<name>A0AAV0VJ69_9HEMI</name>
<dbReference type="PROSITE" id="PS50994">
    <property type="entry name" value="INTEGRASE"/>
    <property type="match status" value="1"/>
</dbReference>
<evidence type="ECO:0000256" key="2">
    <source>
        <dbReference type="ARBA" id="ARBA00022695"/>
    </source>
</evidence>
<protein>
    <recommendedName>
        <fullName evidence="7">Integrase catalytic domain-containing protein</fullName>
    </recommendedName>
</protein>
<dbReference type="GO" id="GO:0004519">
    <property type="term" value="F:endonuclease activity"/>
    <property type="evidence" value="ECO:0007669"/>
    <property type="project" value="UniProtKB-KW"/>
</dbReference>
<keyword evidence="9" id="KW-1185">Reference proteome</keyword>
<reference evidence="8 9" key="1">
    <citation type="submission" date="2023-01" db="EMBL/GenBank/DDBJ databases">
        <authorList>
            <person name="Whitehead M."/>
        </authorList>
    </citation>
    <scope>NUCLEOTIDE SEQUENCE [LARGE SCALE GENOMIC DNA]</scope>
</reference>
<dbReference type="InterPro" id="IPR001969">
    <property type="entry name" value="Aspartic_peptidase_AS"/>
</dbReference>
<dbReference type="CDD" id="cd01644">
    <property type="entry name" value="RT_pepA17"/>
    <property type="match status" value="1"/>
</dbReference>
<evidence type="ECO:0000256" key="4">
    <source>
        <dbReference type="ARBA" id="ARBA00022759"/>
    </source>
</evidence>
<keyword evidence="1" id="KW-0808">Transferase</keyword>
<keyword evidence="4" id="KW-0255">Endonuclease</keyword>
<dbReference type="GO" id="GO:0006508">
    <property type="term" value="P:proteolysis"/>
    <property type="evidence" value="ECO:0007669"/>
    <property type="project" value="InterPro"/>
</dbReference>
<proteinExistence type="predicted"/>
<dbReference type="InterPro" id="IPR008042">
    <property type="entry name" value="Retrotrans_Pao"/>
</dbReference>
<dbReference type="GO" id="GO:0015074">
    <property type="term" value="P:DNA integration"/>
    <property type="evidence" value="ECO:0007669"/>
    <property type="project" value="InterPro"/>
</dbReference>
<dbReference type="InterPro" id="IPR005312">
    <property type="entry name" value="DUF1759"/>
</dbReference>
<organism evidence="8 9">
    <name type="scientific">Macrosiphum euphorbiae</name>
    <name type="common">potato aphid</name>
    <dbReference type="NCBI Taxonomy" id="13131"/>
    <lineage>
        <taxon>Eukaryota</taxon>
        <taxon>Metazoa</taxon>
        <taxon>Ecdysozoa</taxon>
        <taxon>Arthropoda</taxon>
        <taxon>Hexapoda</taxon>
        <taxon>Insecta</taxon>
        <taxon>Pterygota</taxon>
        <taxon>Neoptera</taxon>
        <taxon>Paraneoptera</taxon>
        <taxon>Hemiptera</taxon>
        <taxon>Sternorrhyncha</taxon>
        <taxon>Aphidomorpha</taxon>
        <taxon>Aphidoidea</taxon>
        <taxon>Aphididae</taxon>
        <taxon>Macrosiphini</taxon>
        <taxon>Macrosiphum</taxon>
    </lineage>
</organism>
<dbReference type="EMBL" id="CARXXK010000001">
    <property type="protein sequence ID" value="CAI6343007.1"/>
    <property type="molecule type" value="Genomic_DNA"/>
</dbReference>
<evidence type="ECO:0000256" key="6">
    <source>
        <dbReference type="ARBA" id="ARBA00022918"/>
    </source>
</evidence>
<gene>
    <name evidence="8" type="ORF">MEUPH1_LOCUS330</name>
</gene>
<dbReference type="SUPFAM" id="SSF56672">
    <property type="entry name" value="DNA/RNA polymerases"/>
    <property type="match status" value="1"/>
</dbReference>
<keyword evidence="5" id="KW-0378">Hydrolase</keyword>
<dbReference type="GO" id="GO:0042575">
    <property type="term" value="C:DNA polymerase complex"/>
    <property type="evidence" value="ECO:0007669"/>
    <property type="project" value="UniProtKB-ARBA"/>
</dbReference>
<accession>A0AAV0VJ69</accession>
<dbReference type="SUPFAM" id="SSF53098">
    <property type="entry name" value="Ribonuclease H-like"/>
    <property type="match status" value="1"/>
</dbReference>
<dbReference type="Proteomes" id="UP001160148">
    <property type="component" value="Unassembled WGS sequence"/>
</dbReference>
<evidence type="ECO:0000313" key="9">
    <source>
        <dbReference type="Proteomes" id="UP001160148"/>
    </source>
</evidence>